<evidence type="ECO:0000259" key="4">
    <source>
        <dbReference type="Pfam" id="PF20268"/>
    </source>
</evidence>
<dbReference type="InterPro" id="IPR037188">
    <property type="entry name" value="Sdo1/SBDS_central_sf"/>
</dbReference>
<proteinExistence type="inferred from homology"/>
<dbReference type="InterPro" id="IPR036786">
    <property type="entry name" value="Ribosome_mat_SBDS_N_sf"/>
</dbReference>
<dbReference type="STRING" id="694429.Pyrfu_1742"/>
<accession>G0ECM7</accession>
<dbReference type="Pfam" id="PF20268">
    <property type="entry name" value="SBDS_C"/>
    <property type="match status" value="1"/>
</dbReference>
<dbReference type="Gene3D" id="3.30.70.240">
    <property type="match status" value="1"/>
</dbReference>
<reference evidence="5 6" key="1">
    <citation type="journal article" date="2011" name="Stand. Genomic Sci.">
        <title>Complete genome sequence of the hyperthermophilic chemolithoautotroph Pyrolobus fumarii type strain (1A).</title>
        <authorList>
            <person name="Anderson I."/>
            <person name="Goker M."/>
            <person name="Nolan M."/>
            <person name="Lucas S."/>
            <person name="Hammon N."/>
            <person name="Deshpande S."/>
            <person name="Cheng J.F."/>
            <person name="Tapia R."/>
            <person name="Han C."/>
            <person name="Goodwin L."/>
            <person name="Pitluck S."/>
            <person name="Huntemann M."/>
            <person name="Liolios K."/>
            <person name="Ivanova N."/>
            <person name="Pagani I."/>
            <person name="Mavromatis K."/>
            <person name="Ovchinikova G."/>
            <person name="Pati A."/>
            <person name="Chen A."/>
            <person name="Palaniappan K."/>
            <person name="Land M."/>
            <person name="Hauser L."/>
            <person name="Brambilla E.M."/>
            <person name="Huber H."/>
            <person name="Yasawong M."/>
            <person name="Rohde M."/>
            <person name="Spring S."/>
            <person name="Abt B."/>
            <person name="Sikorski J."/>
            <person name="Wirth R."/>
            <person name="Detter J.C."/>
            <person name="Woyke T."/>
            <person name="Bristow J."/>
            <person name="Eisen J.A."/>
            <person name="Markowitz V."/>
            <person name="Hugenholtz P."/>
            <person name="Kyrpides N.C."/>
            <person name="Klenk H.P."/>
            <person name="Lapidus A."/>
        </authorList>
    </citation>
    <scope>NUCLEOTIDE SEQUENCE [LARGE SCALE GENOMIC DNA]</scope>
    <source>
        <strain evidence="6">DSM 11204 / 1A</strain>
    </source>
</reference>
<dbReference type="SUPFAM" id="SSF54980">
    <property type="entry name" value="EF-G C-terminal domain-like"/>
    <property type="match status" value="1"/>
</dbReference>
<feature type="domain" description="Ribosome maturation protein SDO1/SBDS C-terminal" evidence="4">
    <location>
        <begin position="167"/>
        <end position="234"/>
    </location>
</feature>
<feature type="domain" description="Ribosome maturation protein SDO1/SBDS central" evidence="3">
    <location>
        <begin position="103"/>
        <end position="164"/>
    </location>
</feature>
<protein>
    <submittedName>
        <fullName evidence="5">Ribosome maturation protein SBDS</fullName>
    </submittedName>
</protein>
<feature type="domain" description="Ribosome maturation protein SDO1/SBDS N-terminal" evidence="2">
    <location>
        <begin position="9"/>
        <end position="95"/>
    </location>
</feature>
<dbReference type="PANTHER" id="PTHR10927">
    <property type="entry name" value="RIBOSOME MATURATION PROTEIN SBDS"/>
    <property type="match status" value="1"/>
</dbReference>
<dbReference type="InterPro" id="IPR046928">
    <property type="entry name" value="SDO1/SBDS_C"/>
</dbReference>
<dbReference type="InterPro" id="IPR002140">
    <property type="entry name" value="Sdo1/SBDS"/>
</dbReference>
<sequence length="235" mass="26671">MGKKREQEHVIARLEVGGKKFEVLVNPDAAMRLREGKQVDPDELLVGDYVYRDVRRALKASPEELKKVFGTDDVKKIAVEIVKRGEIQMTTEQRRRLIEQKKRQIIMFIAKNAIDPRTKLPVPPQRIEAAMEEAGVGVDPFKPVEEQAMQIIKALQRVLPLKIARALLKIVVPPEFAPRVYGELQRLGEVKSTDWRTDGSLVAELEIPAGMQQEVIDRLNKLTRGQVEVKILSVV</sequence>
<dbReference type="RefSeq" id="WP_014027274.1">
    <property type="nucleotide sequence ID" value="NC_015931.1"/>
</dbReference>
<dbReference type="Gene3D" id="3.30.1250.10">
    <property type="entry name" value="Ribosome maturation protein SBDS, N-terminal domain"/>
    <property type="match status" value="1"/>
</dbReference>
<dbReference type="Proteomes" id="UP000001037">
    <property type="component" value="Chromosome"/>
</dbReference>
<dbReference type="InterPro" id="IPR039100">
    <property type="entry name" value="Sdo1/SBDS-like"/>
</dbReference>
<dbReference type="Gene3D" id="1.10.10.900">
    <property type="entry name" value="SBDS protein C-terminal domain, subdomain 1"/>
    <property type="match status" value="1"/>
</dbReference>
<dbReference type="AlphaFoldDB" id="G0ECM7"/>
<evidence type="ECO:0000259" key="2">
    <source>
        <dbReference type="Pfam" id="PF01172"/>
    </source>
</evidence>
<keyword evidence="6" id="KW-1185">Reference proteome</keyword>
<dbReference type="GO" id="GO:0042256">
    <property type="term" value="P:cytosolic ribosome assembly"/>
    <property type="evidence" value="ECO:0007669"/>
    <property type="project" value="InterPro"/>
</dbReference>
<comment type="similarity">
    <text evidence="1">Belongs to the SDO1/SBDS family.</text>
</comment>
<dbReference type="InterPro" id="IPR019783">
    <property type="entry name" value="SDO1/SBDS_N"/>
</dbReference>
<dbReference type="InterPro" id="IPR035647">
    <property type="entry name" value="EFG_III/V"/>
</dbReference>
<dbReference type="Pfam" id="PF09377">
    <property type="entry name" value="SBDS_domain_II"/>
    <property type="match status" value="1"/>
</dbReference>
<dbReference type="KEGG" id="pfm:Pyrfu_1742"/>
<evidence type="ECO:0000256" key="1">
    <source>
        <dbReference type="ARBA" id="ARBA00007433"/>
    </source>
</evidence>
<gene>
    <name evidence="5" type="ordered locus">Pyrfu_1742</name>
</gene>
<dbReference type="SUPFAM" id="SSF109728">
    <property type="entry name" value="Hypothetical protein AF0491, middle domain"/>
    <property type="match status" value="1"/>
</dbReference>
<evidence type="ECO:0000313" key="6">
    <source>
        <dbReference type="Proteomes" id="UP000001037"/>
    </source>
</evidence>
<evidence type="ECO:0000313" key="5">
    <source>
        <dbReference type="EMBL" id="AEM39597.1"/>
    </source>
</evidence>
<dbReference type="eggNOG" id="arCOG04187">
    <property type="taxonomic scope" value="Archaea"/>
</dbReference>
<dbReference type="InParanoid" id="G0ECM7"/>
<evidence type="ECO:0000259" key="3">
    <source>
        <dbReference type="Pfam" id="PF09377"/>
    </source>
</evidence>
<dbReference type="SUPFAM" id="SSF89895">
    <property type="entry name" value="FYSH domain"/>
    <property type="match status" value="1"/>
</dbReference>
<dbReference type="HOGENOM" id="CLU_043216_2_0_2"/>
<name>G0ECM7_PYRF1</name>
<dbReference type="GeneID" id="11138931"/>
<dbReference type="PANTHER" id="PTHR10927:SF4">
    <property type="entry name" value="RIBOSOME MATURATION PROTEIN SDO1 HOMOLOG"/>
    <property type="match status" value="1"/>
</dbReference>
<dbReference type="Pfam" id="PF01172">
    <property type="entry name" value="SBDS_N"/>
    <property type="match status" value="1"/>
</dbReference>
<dbReference type="OrthoDB" id="84504at2157"/>
<dbReference type="InterPro" id="IPR018978">
    <property type="entry name" value="SDO1/SBDS_central"/>
</dbReference>
<organism evidence="5 6">
    <name type="scientific">Pyrolobus fumarii (strain DSM 11204 / 1A)</name>
    <dbReference type="NCBI Taxonomy" id="694429"/>
    <lineage>
        <taxon>Archaea</taxon>
        <taxon>Thermoproteota</taxon>
        <taxon>Thermoprotei</taxon>
        <taxon>Desulfurococcales</taxon>
        <taxon>Pyrodictiaceae</taxon>
        <taxon>Pyrolobus</taxon>
    </lineage>
</organism>
<dbReference type="EMBL" id="CP002838">
    <property type="protein sequence ID" value="AEM39597.1"/>
    <property type="molecule type" value="Genomic_DNA"/>
</dbReference>
<dbReference type="NCBIfam" id="TIGR00291">
    <property type="entry name" value="RNA_SBDS"/>
    <property type="match status" value="1"/>
</dbReference>
<dbReference type="FunCoup" id="G0ECM7">
    <property type="interactions" value="146"/>
</dbReference>